<comment type="caution">
    <text evidence="1">The sequence shown here is derived from an EMBL/GenBank/DDBJ whole genome shotgun (WGS) entry which is preliminary data.</text>
</comment>
<sequence length="64" mass="6791">MTSLQLKLVKIGARVVRHARAITLQLAEVAVTGPMVQASRLPHRAVLVLQTGRNSSSPAYGVDG</sequence>
<dbReference type="Proteomes" id="UP000231259">
    <property type="component" value="Unassembled WGS sequence"/>
</dbReference>
<keyword evidence="2" id="KW-1185">Reference proteome</keyword>
<name>A0A2G8RK90_9RHOB</name>
<evidence type="ECO:0000313" key="1">
    <source>
        <dbReference type="EMBL" id="PIL21913.1"/>
    </source>
</evidence>
<organism evidence="1 2">
    <name type="scientific">Puniceibacterium antarcticum</name>
    <dbReference type="NCBI Taxonomy" id="1206336"/>
    <lineage>
        <taxon>Bacteria</taxon>
        <taxon>Pseudomonadati</taxon>
        <taxon>Pseudomonadota</taxon>
        <taxon>Alphaproteobacteria</taxon>
        <taxon>Rhodobacterales</taxon>
        <taxon>Paracoccaceae</taxon>
        <taxon>Puniceibacterium</taxon>
    </lineage>
</organism>
<dbReference type="AlphaFoldDB" id="A0A2G8RK90"/>
<accession>A0A2G8RK90</accession>
<protein>
    <submittedName>
        <fullName evidence="1">Uncharacterized protein</fullName>
    </submittedName>
</protein>
<evidence type="ECO:0000313" key="2">
    <source>
        <dbReference type="Proteomes" id="UP000231259"/>
    </source>
</evidence>
<proteinExistence type="predicted"/>
<reference evidence="1 2" key="1">
    <citation type="submission" date="2013-09" db="EMBL/GenBank/DDBJ databases">
        <title>Genome sequencing of Phaeobacter antarcticus sp. nov. SM1211.</title>
        <authorList>
            <person name="Zhang X.-Y."/>
            <person name="Liu C."/>
            <person name="Chen X.-L."/>
            <person name="Xie B.-B."/>
            <person name="Qin Q.-L."/>
            <person name="Rong J.-C."/>
            <person name="Zhang Y.-Z."/>
        </authorList>
    </citation>
    <scope>NUCLEOTIDE SEQUENCE [LARGE SCALE GENOMIC DNA]</scope>
    <source>
        <strain evidence="1 2">SM1211</strain>
    </source>
</reference>
<dbReference type="EMBL" id="AWWI01000020">
    <property type="protein sequence ID" value="PIL21913.1"/>
    <property type="molecule type" value="Genomic_DNA"/>
</dbReference>
<gene>
    <name evidence="1" type="ORF">P775_01970</name>
</gene>